<dbReference type="InterPro" id="IPR005561">
    <property type="entry name" value="ANTAR"/>
</dbReference>
<name>A0A1X2L183_9MYCO</name>
<dbReference type="GO" id="GO:0003723">
    <property type="term" value="F:RNA binding"/>
    <property type="evidence" value="ECO:0007669"/>
    <property type="project" value="InterPro"/>
</dbReference>
<dbReference type="SMART" id="SM01012">
    <property type="entry name" value="ANTAR"/>
    <property type="match status" value="1"/>
</dbReference>
<dbReference type="PROSITE" id="PS50921">
    <property type="entry name" value="ANTAR"/>
    <property type="match status" value="1"/>
</dbReference>
<evidence type="ECO:0000259" key="1">
    <source>
        <dbReference type="PROSITE" id="PS50921"/>
    </source>
</evidence>
<accession>A0A1X2L183</accession>
<dbReference type="RefSeq" id="WP_085290347.1">
    <property type="nucleotide sequence ID" value="NZ_NCXM01000012.1"/>
</dbReference>
<protein>
    <recommendedName>
        <fullName evidence="1">ANTAR domain-containing protein</fullName>
    </recommendedName>
</protein>
<dbReference type="InterPro" id="IPR011006">
    <property type="entry name" value="CheY-like_superfamily"/>
</dbReference>
<comment type="caution">
    <text evidence="2">The sequence shown here is derived from an EMBL/GenBank/DDBJ whole genome shotgun (WGS) entry which is preliminary data.</text>
</comment>
<dbReference type="Proteomes" id="UP000242320">
    <property type="component" value="Unassembled WGS sequence"/>
</dbReference>
<dbReference type="Gene3D" id="1.10.10.10">
    <property type="entry name" value="Winged helix-like DNA-binding domain superfamily/Winged helix DNA-binding domain"/>
    <property type="match status" value="1"/>
</dbReference>
<reference evidence="2 3" key="1">
    <citation type="submission" date="2017-04" db="EMBL/GenBank/DDBJ databases">
        <title>The new phylogeny of genus Mycobacterium.</title>
        <authorList>
            <person name="Tortoli E."/>
            <person name="Trovato A."/>
            <person name="Cirillo D.M."/>
        </authorList>
    </citation>
    <scope>NUCLEOTIDE SEQUENCE [LARGE SCALE GENOMIC DNA]</scope>
    <source>
        <strain evidence="2 3">DSM 45247</strain>
    </source>
</reference>
<dbReference type="AlphaFoldDB" id="A0A1X2L183"/>
<evidence type="ECO:0000313" key="3">
    <source>
        <dbReference type="Proteomes" id="UP000242320"/>
    </source>
</evidence>
<dbReference type="SUPFAM" id="SSF52172">
    <property type="entry name" value="CheY-like"/>
    <property type="match status" value="1"/>
</dbReference>
<feature type="domain" description="ANTAR" evidence="1">
    <location>
        <begin position="1"/>
        <end position="59"/>
    </location>
</feature>
<sequence length="66" mass="7470">MAEEIRQLQRALETRDVIGQAKGMLMERFDIDAAAAFDLQVRLSQTLSTPLAEPAHKLIQIDHPNR</sequence>
<evidence type="ECO:0000313" key="2">
    <source>
        <dbReference type="EMBL" id="OSC27734.1"/>
    </source>
</evidence>
<proteinExistence type="predicted"/>
<gene>
    <name evidence="2" type="ORF">B8W69_13760</name>
</gene>
<organism evidence="2 3">
    <name type="scientific">Mycolicibacterium vulneris</name>
    <dbReference type="NCBI Taxonomy" id="547163"/>
    <lineage>
        <taxon>Bacteria</taxon>
        <taxon>Bacillati</taxon>
        <taxon>Actinomycetota</taxon>
        <taxon>Actinomycetes</taxon>
        <taxon>Mycobacteriales</taxon>
        <taxon>Mycobacteriaceae</taxon>
        <taxon>Mycolicibacterium</taxon>
    </lineage>
</organism>
<keyword evidence="3" id="KW-1185">Reference proteome</keyword>
<dbReference type="Pfam" id="PF03861">
    <property type="entry name" value="ANTAR"/>
    <property type="match status" value="1"/>
</dbReference>
<dbReference type="EMBL" id="NCXM01000012">
    <property type="protein sequence ID" value="OSC27734.1"/>
    <property type="molecule type" value="Genomic_DNA"/>
</dbReference>
<dbReference type="OrthoDB" id="9808408at2"/>
<dbReference type="InterPro" id="IPR036388">
    <property type="entry name" value="WH-like_DNA-bd_sf"/>
</dbReference>